<dbReference type="SUPFAM" id="SSF53098">
    <property type="entry name" value="Ribonuclease H-like"/>
    <property type="match status" value="1"/>
</dbReference>
<dbReference type="InterPro" id="IPR012337">
    <property type="entry name" value="RNaseH-like_sf"/>
</dbReference>
<dbReference type="PANTHER" id="PTHR46880:SF8">
    <property type="entry name" value="E3 SUMO-PROTEIN LIGASE KIAA1586"/>
    <property type="match status" value="1"/>
</dbReference>
<keyword evidence="2" id="KW-1185">Reference proteome</keyword>
<comment type="caution">
    <text evidence="1">The sequence shown here is derived from an EMBL/GenBank/DDBJ whole genome shotgun (WGS) entry which is preliminary data.</text>
</comment>
<dbReference type="AlphaFoldDB" id="A0AAV0YA08"/>
<evidence type="ECO:0008006" key="3">
    <source>
        <dbReference type="Google" id="ProtNLM"/>
    </source>
</evidence>
<gene>
    <name evidence="1" type="ORF">MEUPH1_LOCUS30331</name>
</gene>
<dbReference type="Proteomes" id="UP001160148">
    <property type="component" value="Unassembled WGS sequence"/>
</dbReference>
<proteinExistence type="predicted"/>
<evidence type="ECO:0000313" key="1">
    <source>
        <dbReference type="EMBL" id="CAI6377012.1"/>
    </source>
</evidence>
<reference evidence="1 2" key="1">
    <citation type="submission" date="2023-01" db="EMBL/GenBank/DDBJ databases">
        <authorList>
            <person name="Whitehead M."/>
        </authorList>
    </citation>
    <scope>NUCLEOTIDE SEQUENCE [LARGE SCALE GENOMIC DNA]</scope>
</reference>
<sequence length="618" mass="71052">MAKEWTNCQIDSGDNPKKITRLAILRNKIKKHSSSKAHTTAFNVATEKETNSLIKNFEDTENKINKSTHLVFRTAYYIAKYNRPFDDHIKLIELQKLNGLKVGNTLHSRLSSTNIIDHISSMMKRKIVSNILETEAKLSVLIDESTTISTLSGMVVYIRAAISCEDPIFIFLDLVELSNQTAENIVQQLIKCLHHAGFNDQYLRENWVSFVSDGASVLLGKRNGVAKRLKDLYPLIFSWHCLNHRLELAVHDSIKDIGALNHFKSFIDSLYVLYNASPKNQNELRNVCNELDILFLKLGRVLDVRWVASSWRAINAVWKTFPALCNHFCNAANDSTKDSKTRNKYLGLKKRLASPEFVSDLGLMCDCLQELSILSNQLQERTTTLIQGQKHIQRTIRIIESFKVTPGEHMSEVSKLKEVMVFKNIQLSTNTKLITINPKQFISSITNNLKHRLLENSNEETIIQDLLIMDISIWPENTNIRHGENEMKRICKRFLLNEQNAINGLRQLTEDNTLLPKKVMPEVYNLCKTFPISTAECERGFSLMNNICTKLRARLTIVNIANLMFININGPPLDNWNPEYYVKTWLVHHRTAEDSRTKPNQPNKHKVQEEKISLWKIL</sequence>
<dbReference type="EMBL" id="CARXXK010001628">
    <property type="protein sequence ID" value="CAI6377012.1"/>
    <property type="molecule type" value="Genomic_DNA"/>
</dbReference>
<name>A0AAV0YA08_9HEMI</name>
<evidence type="ECO:0000313" key="2">
    <source>
        <dbReference type="Proteomes" id="UP001160148"/>
    </source>
</evidence>
<accession>A0AAV0YA08</accession>
<organism evidence="1 2">
    <name type="scientific">Macrosiphum euphorbiae</name>
    <name type="common">potato aphid</name>
    <dbReference type="NCBI Taxonomy" id="13131"/>
    <lineage>
        <taxon>Eukaryota</taxon>
        <taxon>Metazoa</taxon>
        <taxon>Ecdysozoa</taxon>
        <taxon>Arthropoda</taxon>
        <taxon>Hexapoda</taxon>
        <taxon>Insecta</taxon>
        <taxon>Pterygota</taxon>
        <taxon>Neoptera</taxon>
        <taxon>Paraneoptera</taxon>
        <taxon>Hemiptera</taxon>
        <taxon>Sternorrhyncha</taxon>
        <taxon>Aphidomorpha</taxon>
        <taxon>Aphidoidea</taxon>
        <taxon>Aphididae</taxon>
        <taxon>Macrosiphini</taxon>
        <taxon>Macrosiphum</taxon>
    </lineage>
</organism>
<dbReference type="PANTHER" id="PTHR46880">
    <property type="entry name" value="RAS-ASSOCIATING DOMAIN-CONTAINING PROTEIN"/>
    <property type="match status" value="1"/>
</dbReference>
<protein>
    <recommendedName>
        <fullName evidence="3">E3 SUMO-protein ligase KIAA1586-like</fullName>
    </recommendedName>
</protein>